<proteinExistence type="predicted"/>
<reference evidence="1 2" key="2">
    <citation type="journal article" date="2019" name="G3 (Bethesda)">
        <title>Hybrid Assembly of the Genome of the Entomopathogenic Nematode Steinernema carpocapsae Identifies the X-Chromosome.</title>
        <authorList>
            <person name="Serra L."/>
            <person name="Macchietto M."/>
            <person name="Macias-Munoz A."/>
            <person name="McGill C.J."/>
            <person name="Rodriguez I.M."/>
            <person name="Rodriguez B."/>
            <person name="Murad R."/>
            <person name="Mortazavi A."/>
        </authorList>
    </citation>
    <scope>NUCLEOTIDE SEQUENCE [LARGE SCALE GENOMIC DNA]</scope>
    <source>
        <strain evidence="1 2">ALL</strain>
    </source>
</reference>
<sequence>MEISSFERRRFVATLTFVTPYFPNKSFVPLMSSSHCLPRPSLPDLELCTESSPSQGEVNISTTISPLISFPCGICCQKPSSVLKTRSRLSEG</sequence>
<dbReference type="Proteomes" id="UP000298663">
    <property type="component" value="Unassembled WGS sequence"/>
</dbReference>
<comment type="caution">
    <text evidence="1">The sequence shown here is derived from an EMBL/GenBank/DDBJ whole genome shotgun (WGS) entry which is preliminary data.</text>
</comment>
<organism evidence="1 2">
    <name type="scientific">Steinernema carpocapsae</name>
    <name type="common">Entomopathogenic nematode</name>
    <dbReference type="NCBI Taxonomy" id="34508"/>
    <lineage>
        <taxon>Eukaryota</taxon>
        <taxon>Metazoa</taxon>
        <taxon>Ecdysozoa</taxon>
        <taxon>Nematoda</taxon>
        <taxon>Chromadorea</taxon>
        <taxon>Rhabditida</taxon>
        <taxon>Tylenchina</taxon>
        <taxon>Panagrolaimomorpha</taxon>
        <taxon>Strongyloidoidea</taxon>
        <taxon>Steinernematidae</taxon>
        <taxon>Steinernema</taxon>
    </lineage>
</organism>
<dbReference type="EMBL" id="AZBU02000005">
    <property type="protein sequence ID" value="TKR76546.1"/>
    <property type="molecule type" value="Genomic_DNA"/>
</dbReference>
<name>A0A4U5N2D0_STECR</name>
<evidence type="ECO:0000313" key="2">
    <source>
        <dbReference type="Proteomes" id="UP000298663"/>
    </source>
</evidence>
<gene>
    <name evidence="1" type="ORF">L596_017667</name>
</gene>
<dbReference type="AlphaFoldDB" id="A0A4U5N2D0"/>
<evidence type="ECO:0000313" key="1">
    <source>
        <dbReference type="EMBL" id="TKR76546.1"/>
    </source>
</evidence>
<accession>A0A4U5N2D0</accession>
<reference evidence="1 2" key="1">
    <citation type="journal article" date="2015" name="Genome Biol.">
        <title>Comparative genomics of Steinernema reveals deeply conserved gene regulatory networks.</title>
        <authorList>
            <person name="Dillman A.R."/>
            <person name="Macchietto M."/>
            <person name="Porter C.F."/>
            <person name="Rogers A."/>
            <person name="Williams B."/>
            <person name="Antoshechkin I."/>
            <person name="Lee M.M."/>
            <person name="Goodwin Z."/>
            <person name="Lu X."/>
            <person name="Lewis E.E."/>
            <person name="Goodrich-Blair H."/>
            <person name="Stock S.P."/>
            <person name="Adams B.J."/>
            <person name="Sternberg P.W."/>
            <person name="Mortazavi A."/>
        </authorList>
    </citation>
    <scope>NUCLEOTIDE SEQUENCE [LARGE SCALE GENOMIC DNA]</scope>
    <source>
        <strain evidence="1 2">ALL</strain>
    </source>
</reference>
<protein>
    <submittedName>
        <fullName evidence="1">Uncharacterized protein</fullName>
    </submittedName>
</protein>
<keyword evidence="2" id="KW-1185">Reference proteome</keyword>